<organism evidence="1 2">
    <name type="scientific">Dendrolimus kikuchii</name>
    <dbReference type="NCBI Taxonomy" id="765133"/>
    <lineage>
        <taxon>Eukaryota</taxon>
        <taxon>Metazoa</taxon>
        <taxon>Ecdysozoa</taxon>
        <taxon>Arthropoda</taxon>
        <taxon>Hexapoda</taxon>
        <taxon>Insecta</taxon>
        <taxon>Pterygota</taxon>
        <taxon>Neoptera</taxon>
        <taxon>Endopterygota</taxon>
        <taxon>Lepidoptera</taxon>
        <taxon>Glossata</taxon>
        <taxon>Ditrysia</taxon>
        <taxon>Bombycoidea</taxon>
        <taxon>Lasiocampidae</taxon>
        <taxon>Dendrolimus</taxon>
    </lineage>
</organism>
<accession>A0ACC1CF25</accession>
<reference evidence="1 2" key="1">
    <citation type="journal article" date="2021" name="Front. Genet.">
        <title>Chromosome-Level Genome Assembly Reveals Significant Gene Expansion in the Toll and IMD Signaling Pathways of Dendrolimus kikuchii.</title>
        <authorList>
            <person name="Zhou J."/>
            <person name="Wu P."/>
            <person name="Xiong Z."/>
            <person name="Liu N."/>
            <person name="Zhao N."/>
            <person name="Ji M."/>
            <person name="Qiu Y."/>
            <person name="Yang B."/>
        </authorList>
    </citation>
    <scope>NUCLEOTIDE SEQUENCE [LARGE SCALE GENOMIC DNA]</scope>
    <source>
        <strain evidence="1">Ann1</strain>
    </source>
</reference>
<proteinExistence type="predicted"/>
<evidence type="ECO:0000313" key="2">
    <source>
        <dbReference type="Proteomes" id="UP000824533"/>
    </source>
</evidence>
<dbReference type="Proteomes" id="UP000824533">
    <property type="component" value="Linkage Group LG29"/>
</dbReference>
<dbReference type="EMBL" id="CM034415">
    <property type="protein sequence ID" value="KAJ0170047.1"/>
    <property type="molecule type" value="Genomic_DNA"/>
</dbReference>
<name>A0ACC1CF25_9NEOP</name>
<keyword evidence="2" id="KW-1185">Reference proteome</keyword>
<comment type="caution">
    <text evidence="1">The sequence shown here is derived from an EMBL/GenBank/DDBJ whole genome shotgun (WGS) entry which is preliminary data.</text>
</comment>
<sequence length="129" mass="14571">MNVAKTQSSDTFTILNADYQNRTSERYKKCKLLNEIQHIDIFGKSYEDRIREKIYGTTCSISVTSISPSRRDVESNGTNSDSSLKNIESKLSRLSITTKISGLYPGNDILARKQKKRLRMTGRGVGEIC</sequence>
<gene>
    <name evidence="1" type="ORF">K1T71_014653</name>
</gene>
<evidence type="ECO:0000313" key="1">
    <source>
        <dbReference type="EMBL" id="KAJ0170047.1"/>
    </source>
</evidence>
<protein>
    <submittedName>
        <fullName evidence="1">Uncharacterized protein</fullName>
    </submittedName>
</protein>